<evidence type="ECO:0000313" key="2">
    <source>
        <dbReference type="EMBL" id="AIF00777.1"/>
    </source>
</evidence>
<feature type="region of interest" description="Disordered" evidence="1">
    <location>
        <begin position="36"/>
        <end position="60"/>
    </location>
</feature>
<dbReference type="EMBL" id="KF900601">
    <property type="protein sequence ID" value="AIF00777.1"/>
    <property type="molecule type" value="Genomic_DNA"/>
</dbReference>
<proteinExistence type="predicted"/>
<reference evidence="2" key="1">
    <citation type="journal article" date="2014" name="Genome Biol. Evol.">
        <title>Pangenome evidence for extensive interdomain horizontal transfer affecting lineage core and shell genes in uncultured planktonic thaumarchaeota and euryarchaeota.</title>
        <authorList>
            <person name="Deschamps P."/>
            <person name="Zivanovic Y."/>
            <person name="Moreira D."/>
            <person name="Rodriguez-Valera F."/>
            <person name="Lopez-Garcia P."/>
        </authorList>
    </citation>
    <scope>NUCLEOTIDE SEQUENCE</scope>
</reference>
<protein>
    <submittedName>
        <fullName evidence="2">Uncharacterized protein</fullName>
    </submittedName>
</protein>
<name>A0A075GFJ6_9EURY</name>
<evidence type="ECO:0000256" key="1">
    <source>
        <dbReference type="SAM" id="MobiDB-lite"/>
    </source>
</evidence>
<feature type="compositionally biased region" description="Pro residues" evidence="1">
    <location>
        <begin position="51"/>
        <end position="60"/>
    </location>
</feature>
<dbReference type="AlphaFoldDB" id="A0A075GFJ6"/>
<sequence length="60" mass="6822">MREVTAKSIKLGRDLDGMLSEALERDLLVRIGWGRGGTRNPRRVRSGQFPTFPPSPECFY</sequence>
<organism evidence="2">
    <name type="scientific">uncultured marine group II/III euryarchaeote KM3_138_E07</name>
    <dbReference type="NCBI Taxonomy" id="1457869"/>
    <lineage>
        <taxon>Archaea</taxon>
        <taxon>Methanobacteriati</taxon>
        <taxon>Methanobacteriota</taxon>
        <taxon>environmental samples</taxon>
    </lineage>
</organism>
<accession>A0A075GFJ6</accession>